<protein>
    <submittedName>
        <fullName evidence="1">Uncharacterized protein</fullName>
    </submittedName>
</protein>
<evidence type="ECO:0000313" key="2">
    <source>
        <dbReference type="Proteomes" id="UP000051054"/>
    </source>
</evidence>
<comment type="caution">
    <text evidence="1">The sequence shown here is derived from an EMBL/GenBank/DDBJ whole genome shotgun (WGS) entry which is preliminary data.</text>
</comment>
<keyword evidence="2" id="KW-1185">Reference proteome</keyword>
<dbReference type="STRING" id="1423755.FC40_GL000274"/>
<gene>
    <name evidence="1" type="ORF">FC40_GL000274</name>
</gene>
<dbReference type="EMBL" id="AZGD01000057">
    <property type="protein sequence ID" value="KRM19346.1"/>
    <property type="molecule type" value="Genomic_DNA"/>
</dbReference>
<name>A0A0R1WNK0_9LACO</name>
<dbReference type="PATRIC" id="fig|1423755.3.peg.295"/>
<dbReference type="RefSeq" id="WP_025023014.1">
    <property type="nucleotide sequence ID" value="NZ_AZGD01000057.1"/>
</dbReference>
<reference evidence="1 2" key="1">
    <citation type="journal article" date="2015" name="Genome Announc.">
        <title>Expanding the biotechnology potential of lactobacilli through comparative genomics of 213 strains and associated genera.</title>
        <authorList>
            <person name="Sun Z."/>
            <person name="Harris H.M."/>
            <person name="McCann A."/>
            <person name="Guo C."/>
            <person name="Argimon S."/>
            <person name="Zhang W."/>
            <person name="Yang X."/>
            <person name="Jeffery I.B."/>
            <person name="Cooney J.C."/>
            <person name="Kagawa T.F."/>
            <person name="Liu W."/>
            <person name="Song Y."/>
            <person name="Salvetti E."/>
            <person name="Wrobel A."/>
            <person name="Rasinkangas P."/>
            <person name="Parkhill J."/>
            <person name="Rea M.C."/>
            <person name="O'Sullivan O."/>
            <person name="Ritari J."/>
            <person name="Douillard F.P."/>
            <person name="Paul Ross R."/>
            <person name="Yang R."/>
            <person name="Briner A.E."/>
            <person name="Felis G.E."/>
            <person name="de Vos W.M."/>
            <person name="Barrangou R."/>
            <person name="Klaenhammer T.R."/>
            <person name="Caufield P.W."/>
            <person name="Cui Y."/>
            <person name="Zhang H."/>
            <person name="O'Toole P.W."/>
        </authorList>
    </citation>
    <scope>NUCLEOTIDE SEQUENCE [LARGE SCALE GENOMIC DNA]</scope>
    <source>
        <strain evidence="1 2">DSM 18933</strain>
    </source>
</reference>
<accession>A0A0R1WNK0</accession>
<organism evidence="1 2">
    <name type="scientific">Ligilactobacillus hayakitensis DSM 18933 = JCM 14209</name>
    <dbReference type="NCBI Taxonomy" id="1423755"/>
    <lineage>
        <taxon>Bacteria</taxon>
        <taxon>Bacillati</taxon>
        <taxon>Bacillota</taxon>
        <taxon>Bacilli</taxon>
        <taxon>Lactobacillales</taxon>
        <taxon>Lactobacillaceae</taxon>
        <taxon>Ligilactobacillus</taxon>
    </lineage>
</organism>
<proteinExistence type="predicted"/>
<sequence length="76" mass="8724">MEFEIKGQKFNANEISQDQADKLKYLVEHHVLDAAEVNLSDEQATLDQLNLSSLIKKLDSMTDEEIRQFAAEQDNK</sequence>
<dbReference type="AlphaFoldDB" id="A0A0R1WNK0"/>
<dbReference type="Proteomes" id="UP000051054">
    <property type="component" value="Unassembled WGS sequence"/>
</dbReference>
<evidence type="ECO:0000313" key="1">
    <source>
        <dbReference type="EMBL" id="KRM19346.1"/>
    </source>
</evidence>